<accession>A0AAP2DZQ9</accession>
<dbReference type="InterPro" id="IPR014044">
    <property type="entry name" value="CAP_dom"/>
</dbReference>
<feature type="domain" description="SCP" evidence="1">
    <location>
        <begin position="39"/>
        <end position="156"/>
    </location>
</feature>
<comment type="caution">
    <text evidence="2">The sequence shown here is derived from an EMBL/GenBank/DDBJ whole genome shotgun (WGS) entry which is preliminary data.</text>
</comment>
<dbReference type="Gene3D" id="3.40.33.10">
    <property type="entry name" value="CAP"/>
    <property type="match status" value="1"/>
</dbReference>
<dbReference type="InterPro" id="IPR035940">
    <property type="entry name" value="CAP_sf"/>
</dbReference>
<dbReference type="RefSeq" id="WP_254085968.1">
    <property type="nucleotide sequence ID" value="NZ_JAHESE010000022.1"/>
</dbReference>
<organism evidence="2 3">
    <name type="scientific">Dawidia cretensis</name>
    <dbReference type="NCBI Taxonomy" id="2782350"/>
    <lineage>
        <taxon>Bacteria</taxon>
        <taxon>Pseudomonadati</taxon>
        <taxon>Bacteroidota</taxon>
        <taxon>Cytophagia</taxon>
        <taxon>Cytophagales</taxon>
        <taxon>Chryseotaleaceae</taxon>
        <taxon>Dawidia</taxon>
    </lineage>
</organism>
<proteinExistence type="predicted"/>
<dbReference type="EMBL" id="JAHESE010000022">
    <property type="protein sequence ID" value="MBT1710393.1"/>
    <property type="molecule type" value="Genomic_DNA"/>
</dbReference>
<protein>
    <recommendedName>
        <fullName evidence="1">SCP domain-containing protein</fullName>
    </recommendedName>
</protein>
<evidence type="ECO:0000259" key="1">
    <source>
        <dbReference type="Pfam" id="PF00188"/>
    </source>
</evidence>
<dbReference type="CDD" id="cd05379">
    <property type="entry name" value="CAP_bacterial"/>
    <property type="match status" value="1"/>
</dbReference>
<dbReference type="Pfam" id="PF00188">
    <property type="entry name" value="CAP"/>
    <property type="match status" value="1"/>
</dbReference>
<dbReference type="SUPFAM" id="SSF55797">
    <property type="entry name" value="PR-1-like"/>
    <property type="match status" value="1"/>
</dbReference>
<dbReference type="AlphaFoldDB" id="A0AAP2DZQ9"/>
<name>A0AAP2DZQ9_9BACT</name>
<dbReference type="Proteomes" id="UP001319080">
    <property type="component" value="Unassembled WGS sequence"/>
</dbReference>
<reference evidence="2 3" key="1">
    <citation type="submission" date="2021-05" db="EMBL/GenBank/DDBJ databases">
        <title>A Polyphasic approach of four new species of the genus Ohtaekwangia: Ohtaekwangia histidinii sp. nov., Ohtaekwangia cretensis sp. nov., Ohtaekwangia indiensis sp. nov., Ohtaekwangia reichenbachii sp. nov. from diverse environment.</title>
        <authorList>
            <person name="Octaviana S."/>
        </authorList>
    </citation>
    <scope>NUCLEOTIDE SEQUENCE [LARGE SCALE GENOMIC DNA]</scope>
    <source>
        <strain evidence="2 3">PWU5</strain>
    </source>
</reference>
<gene>
    <name evidence="2" type="ORF">KK062_19270</name>
</gene>
<evidence type="ECO:0000313" key="3">
    <source>
        <dbReference type="Proteomes" id="UP001319080"/>
    </source>
</evidence>
<keyword evidence="3" id="KW-1185">Reference proteome</keyword>
<sequence length="192" mass="21527">MKAFFCILPLFFLFQAHTPAERPSTAEICLSGEEKKLYDLIMAYRKTKGLPPIPLSAKLTQVAQTHARDLSENYTFNPTNKCNPHSWSKKGAWSSCCYTSDHAQAQCMWDKPKEIAGYESEGYEIAYYGSAGSKAEEALEGWKKSPGHNPLIINSDTWSQLTWKGIGIGLYKEYGLVWFGALEDATPIKVCK</sequence>
<evidence type="ECO:0000313" key="2">
    <source>
        <dbReference type="EMBL" id="MBT1710393.1"/>
    </source>
</evidence>